<dbReference type="AlphaFoldDB" id="A0A5B1CKV2"/>
<dbReference type="Proteomes" id="UP000322699">
    <property type="component" value="Unassembled WGS sequence"/>
</dbReference>
<gene>
    <name evidence="1" type="ORF">LF1_37210</name>
</gene>
<proteinExistence type="predicted"/>
<organism evidence="1 2">
    <name type="scientific">Rubripirellula obstinata</name>
    <dbReference type="NCBI Taxonomy" id="406547"/>
    <lineage>
        <taxon>Bacteria</taxon>
        <taxon>Pseudomonadati</taxon>
        <taxon>Planctomycetota</taxon>
        <taxon>Planctomycetia</taxon>
        <taxon>Pirellulales</taxon>
        <taxon>Pirellulaceae</taxon>
        <taxon>Rubripirellula</taxon>
    </lineage>
</organism>
<evidence type="ECO:0000313" key="2">
    <source>
        <dbReference type="Proteomes" id="UP000322699"/>
    </source>
</evidence>
<reference evidence="1 2" key="1">
    <citation type="submission" date="2019-08" db="EMBL/GenBank/DDBJ databases">
        <title>Deep-cultivation of Planctomycetes and their phenomic and genomic characterization uncovers novel biology.</title>
        <authorList>
            <person name="Wiegand S."/>
            <person name="Jogler M."/>
            <person name="Boedeker C."/>
            <person name="Pinto D."/>
            <person name="Vollmers J."/>
            <person name="Rivas-Marin E."/>
            <person name="Kohn T."/>
            <person name="Peeters S.H."/>
            <person name="Heuer A."/>
            <person name="Rast P."/>
            <person name="Oberbeckmann S."/>
            <person name="Bunk B."/>
            <person name="Jeske O."/>
            <person name="Meyerdierks A."/>
            <person name="Storesund J.E."/>
            <person name="Kallscheuer N."/>
            <person name="Luecker S."/>
            <person name="Lage O.M."/>
            <person name="Pohl T."/>
            <person name="Merkel B.J."/>
            <person name="Hornburger P."/>
            <person name="Mueller R.-W."/>
            <person name="Bruemmer F."/>
            <person name="Labrenz M."/>
            <person name="Spormann A.M."/>
            <person name="Op Den Camp H."/>
            <person name="Overmann J."/>
            <person name="Amann R."/>
            <person name="Jetten M.S.M."/>
            <person name="Mascher T."/>
            <person name="Medema M.H."/>
            <person name="Devos D.P."/>
            <person name="Kaster A.-K."/>
            <person name="Ovreas L."/>
            <person name="Rohde M."/>
            <person name="Galperin M.Y."/>
            <person name="Jogler C."/>
        </authorList>
    </citation>
    <scope>NUCLEOTIDE SEQUENCE [LARGE SCALE GENOMIC DNA]</scope>
    <source>
        <strain evidence="1 2">LF1</strain>
    </source>
</reference>
<name>A0A5B1CKV2_9BACT</name>
<dbReference type="EMBL" id="VRLW01000001">
    <property type="protein sequence ID" value="KAA1261176.1"/>
    <property type="molecule type" value="Genomic_DNA"/>
</dbReference>
<sequence length="118" mass="13367">MRRFFNVRELMNRNCKSDAKSFRRMLPRVFGSHAFGSHAFGRHAFGRHGFGRHWNRRGPFNGWDHGTGTVKSPIGLIDEGDHSRQTLYQCAEWGQTAEWVGADVIGTAMRVLGRCGSC</sequence>
<evidence type="ECO:0000313" key="1">
    <source>
        <dbReference type="EMBL" id="KAA1261176.1"/>
    </source>
</evidence>
<keyword evidence="2" id="KW-1185">Reference proteome</keyword>
<comment type="caution">
    <text evidence="1">The sequence shown here is derived from an EMBL/GenBank/DDBJ whole genome shotgun (WGS) entry which is preliminary data.</text>
</comment>
<protein>
    <submittedName>
        <fullName evidence="1">Uncharacterized protein</fullName>
    </submittedName>
</protein>
<accession>A0A5B1CKV2</accession>